<dbReference type="STRING" id="68223.GCA_002028425_05673"/>
<sequence length="510" mass="55175">MGWQDFIPDVVEDKVEHGVEKVGDFVEWGGSKVAGLADEVGLEQAGDWIRDKSRSAANQLGSDVAELELGQTDDPKKLVYGSVAKIHAQVGHLNDFKTAFESVGNGLKNLTEPDGLKGQAAKAFQEAVAKQPPRWFKASEAFGKAADAMGRFAETVEWAQGRAKEALEDYNKAKKVSEDARNAYNKQVNEYNSAITAKKEHLPPRPAETFEDPGKPLVAAAQDKLDNARKQRNEQAEAAAAAVRAARGAAPPKPSYAGQLTDGIAYVQLANNHFVGGIIRGAAGTADFARSLSPQDPYNLTHPAEYMTYLNSTAAGLVTTVNDPWGAGKQMLDEFMKDPAEGVGRLVPDLIGSKGMASFKEAGAAARRLDDLKSPRRGEHERNPESNANRCKETVCKRDPVDIATGRMLLPTTDIALPGALPLVFRRTFDSSRRSGQWFGPTWSSTVDQQLEIGPEGLIFGCDEGSLLAYPHPAPGIAVMPTHGRQWPLERVTGGYTITDPDTGKVWHFT</sequence>
<dbReference type="AlphaFoldDB" id="A0A0F4IS03"/>
<feature type="compositionally biased region" description="Basic and acidic residues" evidence="1">
    <location>
        <begin position="367"/>
        <end position="390"/>
    </location>
</feature>
<feature type="non-terminal residue" evidence="4">
    <location>
        <position position="510"/>
    </location>
</feature>
<dbReference type="InterPro" id="IPR045351">
    <property type="entry name" value="DUF6531"/>
</dbReference>
<organism evidence="4 5">
    <name type="scientific">Streptomyces katrae</name>
    <dbReference type="NCBI Taxonomy" id="68223"/>
    <lineage>
        <taxon>Bacteria</taxon>
        <taxon>Bacillati</taxon>
        <taxon>Actinomycetota</taxon>
        <taxon>Actinomycetes</taxon>
        <taxon>Kitasatosporales</taxon>
        <taxon>Streptomycetaceae</taxon>
        <taxon>Streptomyces</taxon>
    </lineage>
</organism>
<dbReference type="Pfam" id="PF21725">
    <property type="entry name" value="T7SS_signal"/>
    <property type="match status" value="1"/>
</dbReference>
<dbReference type="EMBL" id="JZWV01001167">
    <property type="protein sequence ID" value="KJY24805.1"/>
    <property type="molecule type" value="Genomic_DNA"/>
</dbReference>
<evidence type="ECO:0000259" key="3">
    <source>
        <dbReference type="Pfam" id="PF21725"/>
    </source>
</evidence>
<gene>
    <name evidence="4" type="ORF">VR44_34265</name>
</gene>
<feature type="domain" description="Putative T7SS secretion signal" evidence="3">
    <location>
        <begin position="11"/>
        <end position="254"/>
    </location>
</feature>
<comment type="caution">
    <text evidence="4">The sequence shown here is derived from an EMBL/GenBank/DDBJ whole genome shotgun (WGS) entry which is preliminary data.</text>
</comment>
<reference evidence="4 5" key="1">
    <citation type="submission" date="2015-02" db="EMBL/GenBank/DDBJ databases">
        <authorList>
            <person name="Ju K.-S."/>
            <person name="Doroghazi J.R."/>
            <person name="Metcalf W."/>
        </authorList>
    </citation>
    <scope>NUCLEOTIDE SEQUENCE [LARGE SCALE GENOMIC DNA]</scope>
    <source>
        <strain evidence="4 5">NRRL ISP-5550</strain>
    </source>
</reference>
<accession>A0A0F4IS03</accession>
<name>A0A0F4IS03_9ACTN</name>
<dbReference type="InterPro" id="IPR049082">
    <property type="entry name" value="T7SS_signal"/>
</dbReference>
<evidence type="ECO:0000256" key="1">
    <source>
        <dbReference type="SAM" id="MobiDB-lite"/>
    </source>
</evidence>
<evidence type="ECO:0000313" key="5">
    <source>
        <dbReference type="Proteomes" id="UP000033551"/>
    </source>
</evidence>
<keyword evidence="5" id="KW-1185">Reference proteome</keyword>
<evidence type="ECO:0000259" key="2">
    <source>
        <dbReference type="Pfam" id="PF20148"/>
    </source>
</evidence>
<feature type="region of interest" description="Disordered" evidence="1">
    <location>
        <begin position="366"/>
        <end position="390"/>
    </location>
</feature>
<dbReference type="Pfam" id="PF20148">
    <property type="entry name" value="DUF6531"/>
    <property type="match status" value="1"/>
</dbReference>
<evidence type="ECO:0000313" key="4">
    <source>
        <dbReference type="EMBL" id="KJY24805.1"/>
    </source>
</evidence>
<feature type="domain" description="DUF6531" evidence="2">
    <location>
        <begin position="399"/>
        <end position="470"/>
    </location>
</feature>
<proteinExistence type="predicted"/>
<dbReference type="Proteomes" id="UP000033551">
    <property type="component" value="Unassembled WGS sequence"/>
</dbReference>
<protein>
    <submittedName>
        <fullName evidence="4">Type IV secretion protein Rhs</fullName>
    </submittedName>
</protein>